<feature type="region of interest" description="Disordered" evidence="1">
    <location>
        <begin position="1"/>
        <end position="41"/>
    </location>
</feature>
<dbReference type="AlphaFoldDB" id="A0A286RL16"/>
<organism evidence="2 3">
    <name type="scientific">Thermogutta terrifontis</name>
    <dbReference type="NCBI Taxonomy" id="1331910"/>
    <lineage>
        <taxon>Bacteria</taxon>
        <taxon>Pseudomonadati</taxon>
        <taxon>Planctomycetota</taxon>
        <taxon>Planctomycetia</taxon>
        <taxon>Pirellulales</taxon>
        <taxon>Thermoguttaceae</taxon>
        <taxon>Thermogutta</taxon>
    </lineage>
</organism>
<protein>
    <submittedName>
        <fullName evidence="2">Uncharacterized protein</fullName>
    </submittedName>
</protein>
<sequence>MDQAGSTGGSHVRFFPPKSFTMDVHQMRSTQNRGNVAGRFK</sequence>
<evidence type="ECO:0000256" key="1">
    <source>
        <dbReference type="SAM" id="MobiDB-lite"/>
    </source>
</evidence>
<reference evidence="2 3" key="1">
    <citation type="journal article" name="Front. Microbiol.">
        <title>Sugar Metabolism of the First Thermophilic Planctomycete Thermogutta terrifontis: Comparative Genomic and Transcriptomic Approaches.</title>
        <authorList>
            <person name="Elcheninov A.G."/>
            <person name="Menzel P."/>
            <person name="Gudbergsdottir S.R."/>
            <person name="Slesarev A.I."/>
            <person name="Kadnikov V.V."/>
            <person name="Krogh A."/>
            <person name="Bonch-Osmolovskaya E.A."/>
            <person name="Peng X."/>
            <person name="Kublanov I.V."/>
        </authorList>
    </citation>
    <scope>NUCLEOTIDE SEQUENCE [LARGE SCALE GENOMIC DNA]</scope>
    <source>
        <strain evidence="2 3">R1</strain>
    </source>
</reference>
<name>A0A286RL16_9BACT</name>
<dbReference type="KEGG" id="ttf:THTE_4052"/>
<accession>A0A286RL16</accession>
<gene>
    <name evidence="2" type="ORF">THTE_4052</name>
</gene>
<evidence type="ECO:0000313" key="3">
    <source>
        <dbReference type="Proteomes" id="UP000215086"/>
    </source>
</evidence>
<evidence type="ECO:0000313" key="2">
    <source>
        <dbReference type="EMBL" id="ASV76653.1"/>
    </source>
</evidence>
<proteinExistence type="predicted"/>
<dbReference type="Proteomes" id="UP000215086">
    <property type="component" value="Chromosome"/>
</dbReference>
<keyword evidence="3" id="KW-1185">Reference proteome</keyword>
<dbReference type="EMBL" id="CP018477">
    <property type="protein sequence ID" value="ASV76653.1"/>
    <property type="molecule type" value="Genomic_DNA"/>
</dbReference>